<dbReference type="KEGG" id="gpi:GPICK_07340"/>
<gene>
    <name evidence="1" type="ORF">GPICK_07340</name>
</gene>
<sequence>MVVLVRLIDDTVTVALEANLGRLIKDGLIKSFLSSGDWIETVNRQCDRKQRTTPLSDPRHTAYVSCF</sequence>
<evidence type="ECO:0000313" key="1">
    <source>
        <dbReference type="EMBL" id="AJE03193.1"/>
    </source>
</evidence>
<dbReference type="HOGENOM" id="CLU_2824994_0_0_7"/>
<dbReference type="STRING" id="345632.GPICK_07340"/>
<protein>
    <submittedName>
        <fullName evidence="1">Uncharacterized protein</fullName>
    </submittedName>
</protein>
<dbReference type="AlphaFoldDB" id="A0A0B5B8Z5"/>
<dbReference type="RefSeq" id="WP_039741766.1">
    <property type="nucleotide sequence ID" value="NZ_CP009788.1"/>
</dbReference>
<dbReference type="InterPro" id="IPR054686">
    <property type="entry name" value="GSU3473-like"/>
</dbReference>
<dbReference type="Proteomes" id="UP000057609">
    <property type="component" value="Chromosome"/>
</dbReference>
<dbReference type="NCBIfam" id="NF045719">
    <property type="entry name" value="GSU3473_fam"/>
    <property type="match status" value="1"/>
</dbReference>
<proteinExistence type="predicted"/>
<accession>A0A0B5B8Z5</accession>
<organism evidence="1 2">
    <name type="scientific">Geobacter pickeringii</name>
    <dbReference type="NCBI Taxonomy" id="345632"/>
    <lineage>
        <taxon>Bacteria</taxon>
        <taxon>Pseudomonadati</taxon>
        <taxon>Thermodesulfobacteriota</taxon>
        <taxon>Desulfuromonadia</taxon>
        <taxon>Geobacterales</taxon>
        <taxon>Geobacteraceae</taxon>
        <taxon>Geobacter</taxon>
    </lineage>
</organism>
<keyword evidence="2" id="KW-1185">Reference proteome</keyword>
<dbReference type="OrthoDB" id="5398452at2"/>
<name>A0A0B5B8Z5_9BACT</name>
<dbReference type="EMBL" id="CP009788">
    <property type="protein sequence ID" value="AJE03193.1"/>
    <property type="molecule type" value="Genomic_DNA"/>
</dbReference>
<reference evidence="1 2" key="1">
    <citation type="journal article" date="2015" name="Genome Announc.">
        <title>Complete Genome of Geobacter pickeringii G13T, a Metal-Reducing Isolate from Sedimentary Kaolin Deposits.</title>
        <authorList>
            <person name="Badalamenti J.P."/>
            <person name="Bond D.R."/>
        </authorList>
    </citation>
    <scope>NUCLEOTIDE SEQUENCE [LARGE SCALE GENOMIC DNA]</scope>
    <source>
        <strain evidence="1 2">G13</strain>
    </source>
</reference>
<evidence type="ECO:0000313" key="2">
    <source>
        <dbReference type="Proteomes" id="UP000057609"/>
    </source>
</evidence>